<dbReference type="InterPro" id="IPR009627">
    <property type="entry name" value="UPF0259"/>
</dbReference>
<dbReference type="STRING" id="351671.XDD1_2222"/>
<evidence type="ECO:0000256" key="5">
    <source>
        <dbReference type="ARBA" id="ARBA00022989"/>
    </source>
</evidence>
<name>A0A068QTE1_9GAMM</name>
<dbReference type="KEGG" id="xdo:XDD1_2222"/>
<dbReference type="OrthoDB" id="6454524at2"/>
<comment type="similarity">
    <text evidence="2 7">Belongs to the UPF0259 family.</text>
</comment>
<feature type="transmembrane region" description="Helical" evidence="7">
    <location>
        <begin position="218"/>
        <end position="238"/>
    </location>
</feature>
<keyword evidence="11" id="KW-1185">Reference proteome</keyword>
<dbReference type="AlphaFoldDB" id="A0A068QTE1"/>
<dbReference type="NCBIfam" id="NF002774">
    <property type="entry name" value="PRK02868.1"/>
    <property type="match status" value="1"/>
</dbReference>
<reference evidence="8 10" key="1">
    <citation type="submission" date="2013-07" db="EMBL/GenBank/DDBJ databases">
        <authorList>
            <person name="Genoscope - CEA"/>
        </authorList>
    </citation>
    <scope>NUCLEOTIDE SEQUENCE [LARGE SCALE GENOMIC DNA]</scope>
    <source>
        <strain evidence="8">FRM16</strain>
        <strain evidence="10">FRM16 / DSM 17909</strain>
    </source>
</reference>
<dbReference type="Proteomes" id="UP000032721">
    <property type="component" value="Chromosome"/>
</dbReference>
<organism evidence="8 10">
    <name type="scientific">Xenorhabdus doucetiae</name>
    <dbReference type="NCBI Taxonomy" id="351671"/>
    <lineage>
        <taxon>Bacteria</taxon>
        <taxon>Pseudomonadati</taxon>
        <taxon>Pseudomonadota</taxon>
        <taxon>Gammaproteobacteria</taxon>
        <taxon>Enterobacterales</taxon>
        <taxon>Morganellaceae</taxon>
        <taxon>Xenorhabdus</taxon>
    </lineage>
</organism>
<comment type="caution">
    <text evidence="7">Lacks conserved residue(s) required for the propagation of feature annotation.</text>
</comment>
<dbReference type="Proteomes" id="UP000324170">
    <property type="component" value="Unassembled WGS sequence"/>
</dbReference>
<evidence type="ECO:0000256" key="6">
    <source>
        <dbReference type="ARBA" id="ARBA00023136"/>
    </source>
</evidence>
<dbReference type="GO" id="GO:0005886">
    <property type="term" value="C:plasma membrane"/>
    <property type="evidence" value="ECO:0007669"/>
    <property type="project" value="UniProtKB-SubCell"/>
</dbReference>
<dbReference type="HOGENOM" id="CLU_073287_0_0_6"/>
<dbReference type="EMBL" id="FO704550">
    <property type="protein sequence ID" value="CDG17921.1"/>
    <property type="molecule type" value="Genomic_DNA"/>
</dbReference>
<reference evidence="9 11" key="2">
    <citation type="submission" date="2019-07" db="EMBL/GenBank/DDBJ databases">
        <title>Genomic Encyclopedia of Type Strains, Phase I: the one thousand microbial genomes (KMG-I) project.</title>
        <authorList>
            <person name="Kyrpides N."/>
        </authorList>
    </citation>
    <scope>NUCLEOTIDE SEQUENCE [LARGE SCALE GENOMIC DNA]</scope>
    <source>
        <strain evidence="9 11">DSM 17909</strain>
    </source>
</reference>
<feature type="transmembrane region" description="Helical" evidence="7">
    <location>
        <begin position="20"/>
        <end position="42"/>
    </location>
</feature>
<dbReference type="HAMAP" id="MF_01067">
    <property type="entry name" value="UPF0259"/>
    <property type="match status" value="1"/>
</dbReference>
<evidence type="ECO:0000256" key="4">
    <source>
        <dbReference type="ARBA" id="ARBA00022692"/>
    </source>
</evidence>
<proteinExistence type="inferred from homology"/>
<dbReference type="EMBL" id="VNHN01000007">
    <property type="protein sequence ID" value="TYP14086.1"/>
    <property type="molecule type" value="Genomic_DNA"/>
</dbReference>
<evidence type="ECO:0000256" key="1">
    <source>
        <dbReference type="ARBA" id="ARBA00004429"/>
    </source>
</evidence>
<protein>
    <recommendedName>
        <fullName evidence="7">UPF0259 membrane protein LY16_00674</fullName>
    </recommendedName>
</protein>
<gene>
    <name evidence="9" type="ORF">LY16_00674</name>
    <name evidence="8" type="ORF">XDD1_2222</name>
</gene>
<evidence type="ECO:0000313" key="9">
    <source>
        <dbReference type="EMBL" id="TYP14086.1"/>
    </source>
</evidence>
<feature type="transmembrane region" description="Helical" evidence="7">
    <location>
        <begin position="85"/>
        <end position="111"/>
    </location>
</feature>
<evidence type="ECO:0000313" key="11">
    <source>
        <dbReference type="Proteomes" id="UP000324170"/>
    </source>
</evidence>
<dbReference type="RefSeq" id="WP_045970918.1">
    <property type="nucleotide sequence ID" value="NZ_CAWMED010000001.1"/>
</dbReference>
<evidence type="ECO:0000313" key="10">
    <source>
        <dbReference type="Proteomes" id="UP000032721"/>
    </source>
</evidence>
<evidence type="ECO:0000256" key="2">
    <source>
        <dbReference type="ARBA" id="ARBA00005633"/>
    </source>
</evidence>
<evidence type="ECO:0000313" key="8">
    <source>
        <dbReference type="EMBL" id="CDG17921.1"/>
    </source>
</evidence>
<keyword evidence="3 7" id="KW-1003">Cell membrane</keyword>
<keyword evidence="6 7" id="KW-0472">Membrane</keyword>
<keyword evidence="5 7" id="KW-1133">Transmembrane helix</keyword>
<sequence length="252" mass="27850">MPITANTLYRDSINFLKHQLLNIVILSVLAALVTTLLGHVFMPNDEQLNLLAEMQNIVRESGNTGIQRFVGQLTPDEISMLVHTVFGIFFINVFGNALLAASILVLINAISGGQQTNAIHACISSVTRLPKMFLLMSICTLLVQIGYALMILPGILFSIAFALAPVFLFEKGKSIFAAMQSSWKLAFNNMRLLIPAMLLWLAAKLILVLVLAKMPDMLLSVLDNLLSSLLLIYLFRLYMLARPQNKTANGMQ</sequence>
<evidence type="ECO:0000256" key="3">
    <source>
        <dbReference type="ARBA" id="ARBA00022475"/>
    </source>
</evidence>
<comment type="subcellular location">
    <subcellularLocation>
        <location evidence="1">Cell inner membrane</location>
        <topology evidence="1">Multi-pass membrane protein</topology>
    </subcellularLocation>
    <subcellularLocation>
        <location evidence="7">Cell membrane</location>
        <topology evidence="7">Multi-pass membrane protein</topology>
    </subcellularLocation>
</comment>
<evidence type="ECO:0000256" key="7">
    <source>
        <dbReference type="HAMAP-Rule" id="MF_01067"/>
    </source>
</evidence>
<accession>A0A068QTE1</accession>
<keyword evidence="4 7" id="KW-0812">Transmembrane</keyword>
<feature type="transmembrane region" description="Helical" evidence="7">
    <location>
        <begin position="192"/>
        <end position="212"/>
    </location>
</feature>
<dbReference type="Pfam" id="PF06790">
    <property type="entry name" value="UPF0259"/>
    <property type="match status" value="1"/>
</dbReference>